<feature type="compositionally biased region" description="Low complexity" evidence="1">
    <location>
        <begin position="82"/>
        <end position="116"/>
    </location>
</feature>
<dbReference type="HOGENOM" id="CLU_2099478_0_0_1"/>
<dbReference type="KEGG" id="hro:HELRODRAFT_168387"/>
<dbReference type="RefSeq" id="XP_009012497.1">
    <property type="nucleotide sequence ID" value="XM_009014249.1"/>
</dbReference>
<dbReference type="GeneID" id="20202338"/>
<protein>
    <submittedName>
        <fullName evidence="2 3">Uncharacterized protein</fullName>
    </submittedName>
</protein>
<dbReference type="AlphaFoldDB" id="T1F0I8"/>
<reference evidence="2 4" key="2">
    <citation type="journal article" date="2013" name="Nature">
        <title>Insights into bilaterian evolution from three spiralian genomes.</title>
        <authorList>
            <person name="Simakov O."/>
            <person name="Marletaz F."/>
            <person name="Cho S.J."/>
            <person name="Edsinger-Gonzales E."/>
            <person name="Havlak P."/>
            <person name="Hellsten U."/>
            <person name="Kuo D.H."/>
            <person name="Larsson T."/>
            <person name="Lv J."/>
            <person name="Arendt D."/>
            <person name="Savage R."/>
            <person name="Osoegawa K."/>
            <person name="de Jong P."/>
            <person name="Grimwood J."/>
            <person name="Chapman J.A."/>
            <person name="Shapiro H."/>
            <person name="Aerts A."/>
            <person name="Otillar R.P."/>
            <person name="Terry A.Y."/>
            <person name="Boore J.L."/>
            <person name="Grigoriev I.V."/>
            <person name="Lindberg D.R."/>
            <person name="Seaver E.C."/>
            <person name="Weisblat D.A."/>
            <person name="Putnam N.H."/>
            <person name="Rokhsar D.S."/>
        </authorList>
    </citation>
    <scope>NUCLEOTIDE SEQUENCE</scope>
</reference>
<evidence type="ECO:0000256" key="1">
    <source>
        <dbReference type="SAM" id="MobiDB-lite"/>
    </source>
</evidence>
<dbReference type="InParanoid" id="T1F0I8"/>
<keyword evidence="4" id="KW-1185">Reference proteome</keyword>
<accession>T1F0I8</accession>
<reference evidence="3" key="3">
    <citation type="submission" date="2015-06" db="UniProtKB">
        <authorList>
            <consortium name="EnsemblMetazoa"/>
        </authorList>
    </citation>
    <scope>IDENTIFICATION</scope>
</reference>
<reference evidence="4" key="1">
    <citation type="submission" date="2012-12" db="EMBL/GenBank/DDBJ databases">
        <authorList>
            <person name="Hellsten U."/>
            <person name="Grimwood J."/>
            <person name="Chapman J.A."/>
            <person name="Shapiro H."/>
            <person name="Aerts A."/>
            <person name="Otillar R.P."/>
            <person name="Terry A.Y."/>
            <person name="Boore J.L."/>
            <person name="Simakov O."/>
            <person name="Marletaz F."/>
            <person name="Cho S.-J."/>
            <person name="Edsinger-Gonzales E."/>
            <person name="Havlak P."/>
            <person name="Kuo D.-H."/>
            <person name="Larsson T."/>
            <person name="Lv J."/>
            <person name="Arendt D."/>
            <person name="Savage R."/>
            <person name="Osoegawa K."/>
            <person name="de Jong P."/>
            <person name="Lindberg D.R."/>
            <person name="Seaver E.C."/>
            <person name="Weisblat D.A."/>
            <person name="Putnam N.H."/>
            <person name="Grigoriev I.V."/>
            <person name="Rokhsar D.S."/>
        </authorList>
    </citation>
    <scope>NUCLEOTIDE SEQUENCE</scope>
</reference>
<gene>
    <name evidence="3" type="primary">20202338</name>
    <name evidence="2" type="ORF">HELRODRAFT_168387</name>
</gene>
<dbReference type="EMBL" id="KB095959">
    <property type="protein sequence ID" value="ESO09404.1"/>
    <property type="molecule type" value="Genomic_DNA"/>
</dbReference>
<dbReference type="Proteomes" id="UP000015101">
    <property type="component" value="Unassembled WGS sequence"/>
</dbReference>
<evidence type="ECO:0000313" key="3">
    <source>
        <dbReference type="EnsemblMetazoa" id="HelroP168387"/>
    </source>
</evidence>
<evidence type="ECO:0000313" key="2">
    <source>
        <dbReference type="EMBL" id="ESO09404.1"/>
    </source>
</evidence>
<proteinExistence type="predicted"/>
<sequence length="116" mass="13017">MATMSKRFALFLWLDAVIKNADISTKLFDEFALTPACLPSIEEISLKQLLEILDGETLLSQEREMFEETGEDIAIKIHCHPTGKTSSNTATKKNNTDNNNNNNNNNNTLKTKTTIK</sequence>
<dbReference type="EMBL" id="AMQM01002957">
    <property type="status" value="NOT_ANNOTATED_CDS"/>
    <property type="molecule type" value="Genomic_DNA"/>
</dbReference>
<dbReference type="EnsemblMetazoa" id="HelroT168387">
    <property type="protein sequence ID" value="HelroP168387"/>
    <property type="gene ID" value="HelroG168387"/>
</dbReference>
<name>T1F0I8_HELRO</name>
<evidence type="ECO:0000313" key="4">
    <source>
        <dbReference type="Proteomes" id="UP000015101"/>
    </source>
</evidence>
<feature type="region of interest" description="Disordered" evidence="1">
    <location>
        <begin position="80"/>
        <end position="116"/>
    </location>
</feature>
<organism evidence="3 4">
    <name type="scientific">Helobdella robusta</name>
    <name type="common">Californian leech</name>
    <dbReference type="NCBI Taxonomy" id="6412"/>
    <lineage>
        <taxon>Eukaryota</taxon>
        <taxon>Metazoa</taxon>
        <taxon>Spiralia</taxon>
        <taxon>Lophotrochozoa</taxon>
        <taxon>Annelida</taxon>
        <taxon>Clitellata</taxon>
        <taxon>Hirudinea</taxon>
        <taxon>Rhynchobdellida</taxon>
        <taxon>Glossiphoniidae</taxon>
        <taxon>Helobdella</taxon>
    </lineage>
</organism>
<dbReference type="CTD" id="20202338"/>